<name>A0A1W0WET1_HYPEX</name>
<evidence type="ECO:0000313" key="3">
    <source>
        <dbReference type="Proteomes" id="UP000192578"/>
    </source>
</evidence>
<proteinExistence type="predicted"/>
<gene>
    <name evidence="2" type="ORF">BV898_12030</name>
</gene>
<organism evidence="2 3">
    <name type="scientific">Hypsibius exemplaris</name>
    <name type="common">Freshwater tardigrade</name>
    <dbReference type="NCBI Taxonomy" id="2072580"/>
    <lineage>
        <taxon>Eukaryota</taxon>
        <taxon>Metazoa</taxon>
        <taxon>Ecdysozoa</taxon>
        <taxon>Tardigrada</taxon>
        <taxon>Eutardigrada</taxon>
        <taxon>Parachela</taxon>
        <taxon>Hypsibioidea</taxon>
        <taxon>Hypsibiidae</taxon>
        <taxon>Hypsibius</taxon>
    </lineage>
</organism>
<dbReference type="Proteomes" id="UP000192578">
    <property type="component" value="Unassembled WGS sequence"/>
</dbReference>
<dbReference type="AlphaFoldDB" id="A0A1W0WET1"/>
<sequence length="250" mass="27926">MSCNLRRFRAWHKKGTLRAVSTCHLAFPTAHVRRSDRPPPVRRPADPEPRLPIQWMQVGHRKAEWSASLSASSAAAVISTVDGFSVESPDSTSRPGCHLRPVGQTTARHTTSSSSSTANNARGCALHPFSTWVRNAGAQQGTRELWVSCWSNAPRRTTPRRPFGGTVAAYWGAYKIPSKMQRTSFPVIIVLTLFGKGILAALKQINEACTSECWQLQSRTMLQWSTPMLQCSTRKEPKWRLYRTTCTPLH</sequence>
<feature type="region of interest" description="Disordered" evidence="1">
    <location>
        <begin position="89"/>
        <end position="120"/>
    </location>
</feature>
<evidence type="ECO:0000256" key="1">
    <source>
        <dbReference type="SAM" id="MobiDB-lite"/>
    </source>
</evidence>
<reference evidence="3" key="1">
    <citation type="submission" date="2017-01" db="EMBL/GenBank/DDBJ databases">
        <title>Comparative genomics of anhydrobiosis in the tardigrade Hypsibius dujardini.</title>
        <authorList>
            <person name="Yoshida Y."/>
            <person name="Koutsovoulos G."/>
            <person name="Laetsch D."/>
            <person name="Stevens L."/>
            <person name="Kumar S."/>
            <person name="Horikawa D."/>
            <person name="Ishino K."/>
            <person name="Komine S."/>
            <person name="Tomita M."/>
            <person name="Blaxter M."/>
            <person name="Arakawa K."/>
        </authorList>
    </citation>
    <scope>NUCLEOTIDE SEQUENCE [LARGE SCALE GENOMIC DNA]</scope>
    <source>
        <strain evidence="3">Z151</strain>
    </source>
</reference>
<comment type="caution">
    <text evidence="2">The sequence shown here is derived from an EMBL/GenBank/DDBJ whole genome shotgun (WGS) entry which is preliminary data.</text>
</comment>
<protein>
    <submittedName>
        <fullName evidence="2">Uncharacterized protein</fullName>
    </submittedName>
</protein>
<keyword evidence="3" id="KW-1185">Reference proteome</keyword>
<feature type="compositionally biased region" description="Low complexity" evidence="1">
    <location>
        <begin position="105"/>
        <end position="120"/>
    </location>
</feature>
<accession>A0A1W0WET1</accession>
<dbReference type="EMBL" id="MTYJ01000117">
    <property type="protein sequence ID" value="OQV13714.1"/>
    <property type="molecule type" value="Genomic_DNA"/>
</dbReference>
<evidence type="ECO:0000313" key="2">
    <source>
        <dbReference type="EMBL" id="OQV13714.1"/>
    </source>
</evidence>